<sequence length="82" mass="8413">MGAFPGRPGARPNVRWGCGGWTGQRSAVELFPGVVGDDESVCGTGDGDLAAVVGTVVIGADQDEIGDKFLIYPPGSRPVTPR</sequence>
<protein>
    <submittedName>
        <fullName evidence="1">Uncharacterized protein</fullName>
    </submittedName>
</protein>
<organism evidence="1 2">
    <name type="scientific">Mycolicibacterium boenickei</name>
    <dbReference type="NCBI Taxonomy" id="146017"/>
    <lineage>
        <taxon>Bacteria</taxon>
        <taxon>Bacillati</taxon>
        <taxon>Actinomycetota</taxon>
        <taxon>Actinomycetes</taxon>
        <taxon>Mycobacteriales</taxon>
        <taxon>Mycobacteriaceae</taxon>
        <taxon>Mycolicibacterium</taxon>
    </lineage>
</organism>
<evidence type="ECO:0000313" key="2">
    <source>
        <dbReference type="Proteomes" id="UP000466683"/>
    </source>
</evidence>
<proteinExistence type="predicted"/>
<name>A0ABM7IU43_9MYCO</name>
<reference evidence="1 2" key="1">
    <citation type="journal article" date="2019" name="Emerg. Microbes Infect.">
        <title>Comprehensive subspecies identification of 175 nontuberculous mycobacteria species based on 7547 genomic profiles.</title>
        <authorList>
            <person name="Matsumoto Y."/>
            <person name="Kinjo T."/>
            <person name="Motooka D."/>
            <person name="Nabeya D."/>
            <person name="Jung N."/>
            <person name="Uechi K."/>
            <person name="Horii T."/>
            <person name="Iida T."/>
            <person name="Fujita J."/>
            <person name="Nakamura S."/>
        </authorList>
    </citation>
    <scope>NUCLEOTIDE SEQUENCE [LARGE SCALE GENOMIC DNA]</scope>
    <source>
        <strain evidence="1 2">JCM 15653</strain>
    </source>
</reference>
<gene>
    <name evidence="1" type="ORF">MBOE_20050</name>
</gene>
<dbReference type="Proteomes" id="UP000466683">
    <property type="component" value="Chromosome"/>
</dbReference>
<accession>A0ABM7IU43</accession>
<keyword evidence="2" id="KW-1185">Reference proteome</keyword>
<evidence type="ECO:0000313" key="1">
    <source>
        <dbReference type="EMBL" id="BBX90356.1"/>
    </source>
</evidence>
<dbReference type="EMBL" id="AP022579">
    <property type="protein sequence ID" value="BBX90356.1"/>
    <property type="molecule type" value="Genomic_DNA"/>
</dbReference>